<evidence type="ECO:0000256" key="7">
    <source>
        <dbReference type="SAM" id="Phobius"/>
    </source>
</evidence>
<evidence type="ECO:0000256" key="5">
    <source>
        <dbReference type="ARBA" id="ARBA00022989"/>
    </source>
</evidence>
<dbReference type="PIRSF" id="PIRSF004669">
    <property type="entry name" value="FliQ"/>
    <property type="match status" value="1"/>
</dbReference>
<feature type="transmembrane region" description="Helical" evidence="7">
    <location>
        <begin position="55"/>
        <end position="74"/>
    </location>
</feature>
<feature type="transmembrane region" description="Helical" evidence="7">
    <location>
        <begin position="12"/>
        <end position="35"/>
    </location>
</feature>
<dbReference type="Pfam" id="PF01313">
    <property type="entry name" value="Bac_export_3"/>
    <property type="match status" value="1"/>
</dbReference>
<evidence type="ECO:0000256" key="1">
    <source>
        <dbReference type="ARBA" id="ARBA00004651"/>
    </source>
</evidence>
<comment type="similarity">
    <text evidence="2">Belongs to the FliQ/MopD/SpaQ family.</text>
</comment>
<dbReference type="RefSeq" id="WP_237362124.1">
    <property type="nucleotide sequence ID" value="NZ_CAKLDM010000002.1"/>
</dbReference>
<proteinExistence type="inferred from homology"/>
<comment type="caution">
    <text evidence="8">The sequence shown here is derived from an EMBL/GenBank/DDBJ whole genome shotgun (WGS) entry which is preliminary data.</text>
</comment>
<evidence type="ECO:0000313" key="9">
    <source>
        <dbReference type="Proteomes" id="UP000838748"/>
    </source>
</evidence>
<dbReference type="PANTHER" id="PTHR34040">
    <property type="entry name" value="FLAGELLAR BIOSYNTHETIC PROTEIN FLIQ"/>
    <property type="match status" value="1"/>
</dbReference>
<organism evidence="8 9">
    <name type="scientific">Vibrio marisflavi CECT 7928</name>
    <dbReference type="NCBI Taxonomy" id="634439"/>
    <lineage>
        <taxon>Bacteria</taxon>
        <taxon>Pseudomonadati</taxon>
        <taxon>Pseudomonadota</taxon>
        <taxon>Gammaproteobacteria</taxon>
        <taxon>Vibrionales</taxon>
        <taxon>Vibrionaceae</taxon>
        <taxon>Vibrio</taxon>
    </lineage>
</organism>
<sequence length="89" mass="9878">MDIQSGSIVFRQALWLASTLVTFVVLPGLLIGLVISLFQAATQVNEQTLSFLPKLLITFAAIGFGGHWMLYQLVNFCQHLFISIPQLIN</sequence>
<evidence type="ECO:0000256" key="3">
    <source>
        <dbReference type="ARBA" id="ARBA00022475"/>
    </source>
</evidence>
<evidence type="ECO:0000313" key="8">
    <source>
        <dbReference type="EMBL" id="CAH0540097.1"/>
    </source>
</evidence>
<evidence type="ECO:0000256" key="2">
    <source>
        <dbReference type="ARBA" id="ARBA00006156"/>
    </source>
</evidence>
<keyword evidence="3" id="KW-1003">Cell membrane</keyword>
<keyword evidence="5 7" id="KW-1133">Transmembrane helix</keyword>
<dbReference type="PANTHER" id="PTHR34040:SF8">
    <property type="entry name" value="FLAGELLAR BIOSYNTHETIC PROTEIN FLIQ"/>
    <property type="match status" value="1"/>
</dbReference>
<gene>
    <name evidence="8" type="ORF">VMF7928_02614</name>
</gene>
<keyword evidence="6 7" id="KW-0472">Membrane</keyword>
<reference evidence="8" key="1">
    <citation type="submission" date="2021-11" db="EMBL/GenBank/DDBJ databases">
        <authorList>
            <person name="Rodrigo-Torres L."/>
            <person name="Arahal R. D."/>
            <person name="Lucena T."/>
        </authorList>
    </citation>
    <scope>NUCLEOTIDE SEQUENCE</scope>
    <source>
        <strain evidence="8">CECT 7928</strain>
    </source>
</reference>
<keyword evidence="9" id="KW-1185">Reference proteome</keyword>
<protein>
    <recommendedName>
        <fullName evidence="10">Flagellar biosynthetic protein FliQ</fullName>
    </recommendedName>
</protein>
<evidence type="ECO:0000256" key="4">
    <source>
        <dbReference type="ARBA" id="ARBA00022692"/>
    </source>
</evidence>
<dbReference type="Proteomes" id="UP000838748">
    <property type="component" value="Unassembled WGS sequence"/>
</dbReference>
<dbReference type="InterPro" id="IPR002191">
    <property type="entry name" value="Bac_export_3"/>
</dbReference>
<evidence type="ECO:0008006" key="10">
    <source>
        <dbReference type="Google" id="ProtNLM"/>
    </source>
</evidence>
<evidence type="ECO:0000256" key="6">
    <source>
        <dbReference type="ARBA" id="ARBA00023136"/>
    </source>
</evidence>
<accession>A0ABN8E9J8</accession>
<comment type="subcellular location">
    <subcellularLocation>
        <location evidence="1">Cell membrane</location>
        <topology evidence="1">Multi-pass membrane protein</topology>
    </subcellularLocation>
</comment>
<keyword evidence="4 7" id="KW-0812">Transmembrane</keyword>
<dbReference type="EMBL" id="CAKLDM010000002">
    <property type="protein sequence ID" value="CAH0540097.1"/>
    <property type="molecule type" value="Genomic_DNA"/>
</dbReference>
<name>A0ABN8E9J8_9VIBR</name>
<dbReference type="PRINTS" id="PR00952">
    <property type="entry name" value="TYPE3IMQPROT"/>
</dbReference>